<dbReference type="EMBL" id="CM037160">
    <property type="protein sequence ID" value="KAH7840168.1"/>
    <property type="molecule type" value="Genomic_DNA"/>
</dbReference>
<dbReference type="Proteomes" id="UP000828048">
    <property type="component" value="Chromosome 10"/>
</dbReference>
<comment type="caution">
    <text evidence="1">The sequence shown here is derived from an EMBL/GenBank/DDBJ whole genome shotgun (WGS) entry which is preliminary data.</text>
</comment>
<keyword evidence="2" id="KW-1185">Reference proteome</keyword>
<accession>A0ACB7XIH6</accession>
<protein>
    <submittedName>
        <fullName evidence="1">Uncharacterized protein</fullName>
    </submittedName>
</protein>
<proteinExistence type="predicted"/>
<name>A0ACB7XIH6_9ERIC</name>
<gene>
    <name evidence="1" type="ORF">Vadar_013618</name>
</gene>
<organism evidence="1 2">
    <name type="scientific">Vaccinium darrowii</name>
    <dbReference type="NCBI Taxonomy" id="229202"/>
    <lineage>
        <taxon>Eukaryota</taxon>
        <taxon>Viridiplantae</taxon>
        <taxon>Streptophyta</taxon>
        <taxon>Embryophyta</taxon>
        <taxon>Tracheophyta</taxon>
        <taxon>Spermatophyta</taxon>
        <taxon>Magnoliopsida</taxon>
        <taxon>eudicotyledons</taxon>
        <taxon>Gunneridae</taxon>
        <taxon>Pentapetalae</taxon>
        <taxon>asterids</taxon>
        <taxon>Ericales</taxon>
        <taxon>Ericaceae</taxon>
        <taxon>Vaccinioideae</taxon>
        <taxon>Vaccinieae</taxon>
        <taxon>Vaccinium</taxon>
    </lineage>
</organism>
<evidence type="ECO:0000313" key="1">
    <source>
        <dbReference type="EMBL" id="KAH7840168.1"/>
    </source>
</evidence>
<sequence>MWALEYDPDMFSAYEDPDSVSGKSEGTRGKAKSTRQSGKYERENMRRGAKNDVAPLPIFVFLVASVLKDRSTKLPTEA</sequence>
<reference evidence="1 2" key="1">
    <citation type="journal article" date="2021" name="Hortic Res">
        <title>High-quality reference genome and annotation aids understanding of berry development for evergreen blueberry (Vaccinium darrowii).</title>
        <authorList>
            <person name="Yu J."/>
            <person name="Hulse-Kemp A.M."/>
            <person name="Babiker E."/>
            <person name="Staton M."/>
        </authorList>
    </citation>
    <scope>NUCLEOTIDE SEQUENCE [LARGE SCALE GENOMIC DNA]</scope>
    <source>
        <strain evidence="2">cv. NJ 8807/NJ 8810</strain>
        <tissue evidence="1">Young leaf</tissue>
    </source>
</reference>
<evidence type="ECO:0000313" key="2">
    <source>
        <dbReference type="Proteomes" id="UP000828048"/>
    </source>
</evidence>